<accession>A0ABW0T7U2</accession>
<feature type="region of interest" description="Disordered" evidence="4">
    <location>
        <begin position="1"/>
        <end position="23"/>
    </location>
</feature>
<dbReference type="PANTHER" id="PTHR18968">
    <property type="entry name" value="THIAMINE PYROPHOSPHATE ENZYMES"/>
    <property type="match status" value="1"/>
</dbReference>
<dbReference type="EMBL" id="JBHSNB010000001">
    <property type="protein sequence ID" value="MFC5584669.1"/>
    <property type="molecule type" value="Genomic_DNA"/>
</dbReference>
<gene>
    <name evidence="8" type="ORF">ACFPOD_06080</name>
</gene>
<dbReference type="SUPFAM" id="SSF52518">
    <property type="entry name" value="Thiamin diphosphate-binding fold (THDP-binding)"/>
    <property type="match status" value="2"/>
</dbReference>
<dbReference type="InterPro" id="IPR012000">
    <property type="entry name" value="Thiamin_PyroP_enz_cen_dom"/>
</dbReference>
<name>A0ABW0T7U2_9HYPH</name>
<reference evidence="9" key="1">
    <citation type="journal article" date="2019" name="Int. J. Syst. Evol. Microbiol.">
        <title>The Global Catalogue of Microorganisms (GCM) 10K type strain sequencing project: providing services to taxonomists for standard genome sequencing and annotation.</title>
        <authorList>
            <consortium name="The Broad Institute Genomics Platform"/>
            <consortium name="The Broad Institute Genome Sequencing Center for Infectious Disease"/>
            <person name="Wu L."/>
            <person name="Ma J."/>
        </authorList>
    </citation>
    <scope>NUCLEOTIDE SEQUENCE [LARGE SCALE GENOMIC DNA]</scope>
    <source>
        <strain evidence="9">JCM 3366</strain>
    </source>
</reference>
<evidence type="ECO:0000256" key="2">
    <source>
        <dbReference type="ARBA" id="ARBA00023052"/>
    </source>
</evidence>
<evidence type="ECO:0000313" key="8">
    <source>
        <dbReference type="EMBL" id="MFC5584669.1"/>
    </source>
</evidence>
<evidence type="ECO:0000259" key="7">
    <source>
        <dbReference type="Pfam" id="PF02776"/>
    </source>
</evidence>
<dbReference type="PANTHER" id="PTHR18968:SF13">
    <property type="entry name" value="ACETOLACTATE SYNTHASE CATALYTIC SUBUNIT, MITOCHONDRIAL"/>
    <property type="match status" value="1"/>
</dbReference>
<organism evidence="8 9">
    <name type="scientific">Nitratireductor kimnyeongensis</name>
    <dbReference type="NCBI Taxonomy" id="430679"/>
    <lineage>
        <taxon>Bacteria</taxon>
        <taxon>Pseudomonadati</taxon>
        <taxon>Pseudomonadota</taxon>
        <taxon>Alphaproteobacteria</taxon>
        <taxon>Hyphomicrobiales</taxon>
        <taxon>Phyllobacteriaceae</taxon>
        <taxon>Nitratireductor</taxon>
    </lineage>
</organism>
<proteinExistence type="inferred from homology"/>
<dbReference type="SUPFAM" id="SSF52467">
    <property type="entry name" value="DHS-like NAD/FAD-binding domain"/>
    <property type="match status" value="1"/>
</dbReference>
<dbReference type="InterPro" id="IPR045229">
    <property type="entry name" value="TPP_enz"/>
</dbReference>
<dbReference type="InterPro" id="IPR011766">
    <property type="entry name" value="TPP_enzyme_TPP-bd"/>
</dbReference>
<dbReference type="Pfam" id="PF00205">
    <property type="entry name" value="TPP_enzyme_M"/>
    <property type="match status" value="1"/>
</dbReference>
<evidence type="ECO:0000259" key="5">
    <source>
        <dbReference type="Pfam" id="PF00205"/>
    </source>
</evidence>
<evidence type="ECO:0000313" key="9">
    <source>
        <dbReference type="Proteomes" id="UP001596107"/>
    </source>
</evidence>
<evidence type="ECO:0000256" key="3">
    <source>
        <dbReference type="RuleBase" id="RU362132"/>
    </source>
</evidence>
<evidence type="ECO:0000256" key="4">
    <source>
        <dbReference type="SAM" id="MobiDB-lite"/>
    </source>
</evidence>
<dbReference type="InterPro" id="IPR029061">
    <property type="entry name" value="THDP-binding"/>
</dbReference>
<feature type="domain" description="Thiamine pyrophosphate enzyme TPP-binding" evidence="6">
    <location>
        <begin position="426"/>
        <end position="581"/>
    </location>
</feature>
<sequence length="590" mass="63212">MTKAGAGDLSNGHMPACETPLESANDGRFGSDVVAETLRALDIPYIALVPGSSYRGLHDSMVNHLGNTNPQMLVCLHEDAAVAIAHGYAKVTGKAMGAALHSNVGLLHGAMSIFDTWCDRMPMLIIGATGPLDAATRRPWIDWLHTSRDQGAVIRQFTKWDDVPYSPAAAREALVRAKWVSETVPKGPTYVSLDVDMQEKPLTGQVPQTAVGRLMPRPDTAGSKEAVETACQMLQNARKPVILMGRFDREQAGWDERVALAEMLGATVITDLKLGAAFPTEHPLHVGPPGTRLAPAAKEAVKAADVVLSLDWVDLGGALKQAGLGDHPEPRIIHVSRDHTIHNGWSMDHQMLPVADLFISADPAKVVPQLLEALGLNRKPYERREALPLPQATENADEFTIHDLALELRRAMADRSVSIACLPLSWNGNFWPFRDPLDYLGFNGGAGVGGGPGIAVGAALALKGSGRLPLAICGDGDFLMGHTALWTAVHYKLPLLMIVANNRCYFNDVKHQEQMAVTRGREVENKWIGQRLTEPDVDIAALGAAQGASAFGPVSKGDDLFAVFEKAIAEVEAGGVAVVDVRIASGYAGQ</sequence>
<comment type="similarity">
    <text evidence="1 3">Belongs to the TPP enzyme family.</text>
</comment>
<dbReference type="Gene3D" id="3.40.50.1220">
    <property type="entry name" value="TPP-binding domain"/>
    <property type="match status" value="1"/>
</dbReference>
<feature type="domain" description="Thiamine pyrophosphate enzyme central" evidence="5">
    <location>
        <begin position="227"/>
        <end position="340"/>
    </location>
</feature>
<evidence type="ECO:0000256" key="1">
    <source>
        <dbReference type="ARBA" id="ARBA00007812"/>
    </source>
</evidence>
<dbReference type="Gene3D" id="3.40.50.970">
    <property type="match status" value="2"/>
</dbReference>
<keyword evidence="9" id="KW-1185">Reference proteome</keyword>
<comment type="caution">
    <text evidence="8">The sequence shown here is derived from an EMBL/GenBank/DDBJ whole genome shotgun (WGS) entry which is preliminary data.</text>
</comment>
<feature type="domain" description="Thiamine pyrophosphate enzyme N-terminal TPP-binding" evidence="7">
    <location>
        <begin position="30"/>
        <end position="136"/>
    </location>
</feature>
<dbReference type="CDD" id="cd07035">
    <property type="entry name" value="TPP_PYR_POX_like"/>
    <property type="match status" value="1"/>
</dbReference>
<dbReference type="Pfam" id="PF02776">
    <property type="entry name" value="TPP_enzyme_N"/>
    <property type="match status" value="1"/>
</dbReference>
<evidence type="ECO:0000259" key="6">
    <source>
        <dbReference type="Pfam" id="PF02775"/>
    </source>
</evidence>
<protein>
    <submittedName>
        <fullName evidence="8">Thiamine pyrophosphate-binding protein</fullName>
    </submittedName>
</protein>
<dbReference type="RefSeq" id="WP_246637753.1">
    <property type="nucleotide sequence ID" value="NZ_CP078143.1"/>
</dbReference>
<keyword evidence="2 3" id="KW-0786">Thiamine pyrophosphate</keyword>
<dbReference type="InterPro" id="IPR029035">
    <property type="entry name" value="DHS-like_NAD/FAD-binding_dom"/>
</dbReference>
<dbReference type="Proteomes" id="UP001596107">
    <property type="component" value="Unassembled WGS sequence"/>
</dbReference>
<dbReference type="InterPro" id="IPR012001">
    <property type="entry name" value="Thiamin_PyroP_enz_TPP-bd_dom"/>
</dbReference>
<dbReference type="Pfam" id="PF02775">
    <property type="entry name" value="TPP_enzyme_C"/>
    <property type="match status" value="1"/>
</dbReference>